<dbReference type="InterPro" id="IPR025503">
    <property type="entry name" value="DUF4391"/>
</dbReference>
<evidence type="ECO:0000256" key="1">
    <source>
        <dbReference type="SAM" id="Coils"/>
    </source>
</evidence>
<evidence type="ECO:0000313" key="2">
    <source>
        <dbReference type="EMBL" id="AEK30789.1"/>
    </source>
</evidence>
<evidence type="ECO:0000313" key="3">
    <source>
        <dbReference type="Proteomes" id="UP000008394"/>
    </source>
</evidence>
<reference evidence="2 3" key="1">
    <citation type="journal article" date="2011" name="J. Bacteriol.">
        <title>Genome Sequence of the Probiotic Strain Bifidobacterium animalis subsp. lactis CNCM I-2494.</title>
        <authorList>
            <person name="Chervaux C."/>
            <person name="Grimaldi C."/>
            <person name="Bolotin A."/>
            <person name="Quinquis B."/>
            <person name="Legrain-Raspaud S."/>
            <person name="van Hylckama Vlieg J.E."/>
            <person name="Denariaz G."/>
            <person name="Smokvina T."/>
        </authorList>
    </citation>
    <scope>NUCLEOTIDE SEQUENCE [LARGE SCALE GENOMIC DNA]</scope>
    <source>
        <strain evidence="2 3">CNCM I-2494</strain>
    </source>
</reference>
<dbReference type="Proteomes" id="UP000008394">
    <property type="component" value="Chromosome"/>
</dbReference>
<organism evidence="2 3">
    <name type="scientific">Bifidobacterium animalis subsp. lactis CNCM I-2494</name>
    <dbReference type="NCBI Taxonomy" id="1042403"/>
    <lineage>
        <taxon>Bacteria</taxon>
        <taxon>Bacillati</taxon>
        <taxon>Actinomycetota</taxon>
        <taxon>Actinomycetes</taxon>
        <taxon>Bifidobacteriales</taxon>
        <taxon>Bifidobacteriaceae</taxon>
        <taxon>Bifidobacterium</taxon>
    </lineage>
</organism>
<protein>
    <recommendedName>
        <fullName evidence="4">DUF4391 domain-containing protein</fullName>
    </recommendedName>
</protein>
<sequence length="262" mass="28580">MPRARHAVESLENTPTKEAGMAIEAHCGTLSALTLALPRSCAVPESRGTLPKGMFVAKVAVSAKTKQHLIHAIDGITMLAILRAANTGVEQGRRIPEVLVIGLRLADGIEEAPHDIVELIQAQRKSGIVFVCVRNVEFEGAMREEACFVVRRPLSERSGHAPTFHEFASAWIPSGEALLEIADAAATTDDLWDSLCSQVIFGSTDFADLDARIVRASRIAQLRTQIAKLEGDHARAKTQERRNEAHAKLRKARAQLESLEQL</sequence>
<dbReference type="AlphaFoldDB" id="A0A806FKI3"/>
<keyword evidence="1" id="KW-0175">Coiled coil</keyword>
<feature type="coiled-coil region" evidence="1">
    <location>
        <begin position="219"/>
        <end position="262"/>
    </location>
</feature>
<proteinExistence type="predicted"/>
<dbReference type="EMBL" id="CP002915">
    <property type="protein sequence ID" value="AEK30789.1"/>
    <property type="molecule type" value="Genomic_DNA"/>
</dbReference>
<evidence type="ECO:0008006" key="4">
    <source>
        <dbReference type="Google" id="ProtNLM"/>
    </source>
</evidence>
<gene>
    <name evidence="2" type="ORF">BALAC2494_01822</name>
</gene>
<dbReference type="Pfam" id="PF14335">
    <property type="entry name" value="DUF4391"/>
    <property type="match status" value="1"/>
</dbReference>
<accession>A0A806FKI3</accession>
<name>A0A806FKI3_BIFAN</name>
<dbReference type="KEGG" id="bnm:BALAC2494_01822"/>